<feature type="compositionally biased region" description="Pro residues" evidence="1">
    <location>
        <begin position="62"/>
        <end position="76"/>
    </location>
</feature>
<feature type="region of interest" description="Disordered" evidence="1">
    <location>
        <begin position="55"/>
        <end position="80"/>
    </location>
</feature>
<evidence type="ECO:0000313" key="2">
    <source>
        <dbReference type="EMBL" id="KAJ8371759.1"/>
    </source>
</evidence>
<dbReference type="Proteomes" id="UP001221898">
    <property type="component" value="Unassembled WGS sequence"/>
</dbReference>
<sequence>MPNPHRQIHVHVRSVQKQHSARYCGLAVPRGGDVHHRSSGDHGRGVDDLLLVCLQPGDAPTASPPAPPASPLPSPLPSRSSVAWNRLIDRLLNVRRRNPIIFFVYRCVSSLRKTKVLDTRRSASPESGIG</sequence>
<keyword evidence="3" id="KW-1185">Reference proteome</keyword>
<protein>
    <submittedName>
        <fullName evidence="2">Uncharacterized protein</fullName>
    </submittedName>
</protein>
<name>A0AAD7R8A7_9TELE</name>
<comment type="caution">
    <text evidence="2">The sequence shown here is derived from an EMBL/GenBank/DDBJ whole genome shotgun (WGS) entry which is preliminary data.</text>
</comment>
<dbReference type="EMBL" id="JAINUG010000433">
    <property type="protein sequence ID" value="KAJ8371759.1"/>
    <property type="molecule type" value="Genomic_DNA"/>
</dbReference>
<evidence type="ECO:0000256" key="1">
    <source>
        <dbReference type="SAM" id="MobiDB-lite"/>
    </source>
</evidence>
<evidence type="ECO:0000313" key="3">
    <source>
        <dbReference type="Proteomes" id="UP001221898"/>
    </source>
</evidence>
<gene>
    <name evidence="2" type="ORF">AAFF_G00302660</name>
</gene>
<proteinExistence type="predicted"/>
<accession>A0AAD7R8A7</accession>
<reference evidence="2" key="1">
    <citation type="journal article" date="2023" name="Science">
        <title>Genome structures resolve the early diversification of teleost fishes.</title>
        <authorList>
            <person name="Parey E."/>
            <person name="Louis A."/>
            <person name="Montfort J."/>
            <person name="Bouchez O."/>
            <person name="Roques C."/>
            <person name="Iampietro C."/>
            <person name="Lluch J."/>
            <person name="Castinel A."/>
            <person name="Donnadieu C."/>
            <person name="Desvignes T."/>
            <person name="Floi Bucao C."/>
            <person name="Jouanno E."/>
            <person name="Wen M."/>
            <person name="Mejri S."/>
            <person name="Dirks R."/>
            <person name="Jansen H."/>
            <person name="Henkel C."/>
            <person name="Chen W.J."/>
            <person name="Zahm M."/>
            <person name="Cabau C."/>
            <person name="Klopp C."/>
            <person name="Thompson A.W."/>
            <person name="Robinson-Rechavi M."/>
            <person name="Braasch I."/>
            <person name="Lecointre G."/>
            <person name="Bobe J."/>
            <person name="Postlethwait J.H."/>
            <person name="Berthelot C."/>
            <person name="Roest Crollius H."/>
            <person name="Guiguen Y."/>
        </authorList>
    </citation>
    <scope>NUCLEOTIDE SEQUENCE</scope>
    <source>
        <strain evidence="2">NC1722</strain>
    </source>
</reference>
<organism evidence="2 3">
    <name type="scientific">Aldrovandia affinis</name>
    <dbReference type="NCBI Taxonomy" id="143900"/>
    <lineage>
        <taxon>Eukaryota</taxon>
        <taxon>Metazoa</taxon>
        <taxon>Chordata</taxon>
        <taxon>Craniata</taxon>
        <taxon>Vertebrata</taxon>
        <taxon>Euteleostomi</taxon>
        <taxon>Actinopterygii</taxon>
        <taxon>Neopterygii</taxon>
        <taxon>Teleostei</taxon>
        <taxon>Notacanthiformes</taxon>
        <taxon>Halosauridae</taxon>
        <taxon>Aldrovandia</taxon>
    </lineage>
</organism>
<dbReference type="AlphaFoldDB" id="A0AAD7R8A7"/>